<accession>A0AAW0DXI7</accession>
<dbReference type="AlphaFoldDB" id="A0AAW0DXI7"/>
<proteinExistence type="predicted"/>
<name>A0AAW0DXI7_9AGAR</name>
<keyword evidence="3" id="KW-1185">Reference proteome</keyword>
<protein>
    <submittedName>
        <fullName evidence="2">Uncharacterized protein</fullName>
    </submittedName>
</protein>
<reference evidence="2 3" key="1">
    <citation type="journal article" date="2024" name="J Genomics">
        <title>Draft genome sequencing and assembly of Favolaschia claudopus CIRM-BRFM 2984 isolated from oak limbs.</title>
        <authorList>
            <person name="Navarro D."/>
            <person name="Drula E."/>
            <person name="Chaduli D."/>
            <person name="Cazenave R."/>
            <person name="Ahrendt S."/>
            <person name="Wang J."/>
            <person name="Lipzen A."/>
            <person name="Daum C."/>
            <person name="Barry K."/>
            <person name="Grigoriev I.V."/>
            <person name="Favel A."/>
            <person name="Rosso M.N."/>
            <person name="Martin F."/>
        </authorList>
    </citation>
    <scope>NUCLEOTIDE SEQUENCE [LARGE SCALE GENOMIC DNA]</scope>
    <source>
        <strain evidence="2 3">CIRM-BRFM 2984</strain>
    </source>
</reference>
<comment type="caution">
    <text evidence="2">The sequence shown here is derived from an EMBL/GenBank/DDBJ whole genome shotgun (WGS) entry which is preliminary data.</text>
</comment>
<feature type="region of interest" description="Disordered" evidence="1">
    <location>
        <begin position="15"/>
        <end position="44"/>
    </location>
</feature>
<evidence type="ECO:0000313" key="3">
    <source>
        <dbReference type="Proteomes" id="UP001362999"/>
    </source>
</evidence>
<feature type="compositionally biased region" description="Polar residues" evidence="1">
    <location>
        <begin position="19"/>
        <end position="33"/>
    </location>
</feature>
<evidence type="ECO:0000256" key="1">
    <source>
        <dbReference type="SAM" id="MobiDB-lite"/>
    </source>
</evidence>
<organism evidence="2 3">
    <name type="scientific">Favolaschia claudopus</name>
    <dbReference type="NCBI Taxonomy" id="2862362"/>
    <lineage>
        <taxon>Eukaryota</taxon>
        <taxon>Fungi</taxon>
        <taxon>Dikarya</taxon>
        <taxon>Basidiomycota</taxon>
        <taxon>Agaricomycotina</taxon>
        <taxon>Agaricomycetes</taxon>
        <taxon>Agaricomycetidae</taxon>
        <taxon>Agaricales</taxon>
        <taxon>Marasmiineae</taxon>
        <taxon>Mycenaceae</taxon>
        <taxon>Favolaschia</taxon>
    </lineage>
</organism>
<dbReference type="Proteomes" id="UP001362999">
    <property type="component" value="Unassembled WGS sequence"/>
</dbReference>
<evidence type="ECO:0000313" key="2">
    <source>
        <dbReference type="EMBL" id="KAK7055854.1"/>
    </source>
</evidence>
<gene>
    <name evidence="2" type="ORF">R3P38DRAFT_2761013</name>
</gene>
<sequence>MLAFGFEPKEASLPEILRSKNQIETTPSLSDVKTQSRKRSPDLRTKELFAGLSDPWTKAASGRQIYKPKTQLRVHTFENQMKKEPVVVRSVDQKSRLRFKNFQKDKDSAVVLGFAYRNIADSGGTVQAAAVPSNPRGVRFFRRRYTVLNCSKLSQQDETETQITKESWPPVFNIQKVRLEYLVQVQTISEKPENLVEPLSGVNTGKCYIFVLQGIRVDLTEILF</sequence>
<dbReference type="EMBL" id="JAWWNJ010000005">
    <property type="protein sequence ID" value="KAK7055854.1"/>
    <property type="molecule type" value="Genomic_DNA"/>
</dbReference>